<gene>
    <name evidence="1" type="ORF">ACFPPC_18465</name>
</gene>
<protein>
    <submittedName>
        <fullName evidence="1">Uncharacterized protein</fullName>
    </submittedName>
</protein>
<name>A0ABW0HD74_9HYPH</name>
<keyword evidence="2" id="KW-1185">Reference proteome</keyword>
<proteinExistence type="predicted"/>
<organism evidence="1 2">
    <name type="scientific">Bosea vestrisii</name>
    <dbReference type="NCBI Taxonomy" id="151416"/>
    <lineage>
        <taxon>Bacteria</taxon>
        <taxon>Pseudomonadati</taxon>
        <taxon>Pseudomonadota</taxon>
        <taxon>Alphaproteobacteria</taxon>
        <taxon>Hyphomicrobiales</taxon>
        <taxon>Boseaceae</taxon>
        <taxon>Bosea</taxon>
    </lineage>
</organism>
<dbReference type="RefSeq" id="WP_291672643.1">
    <property type="nucleotide sequence ID" value="NZ_JBHSLV010000032.1"/>
</dbReference>
<evidence type="ECO:0000313" key="1">
    <source>
        <dbReference type="EMBL" id="MFC5394625.1"/>
    </source>
</evidence>
<reference evidence="2" key="1">
    <citation type="journal article" date="2019" name="Int. J. Syst. Evol. Microbiol.">
        <title>The Global Catalogue of Microorganisms (GCM) 10K type strain sequencing project: providing services to taxonomists for standard genome sequencing and annotation.</title>
        <authorList>
            <consortium name="The Broad Institute Genomics Platform"/>
            <consortium name="The Broad Institute Genome Sequencing Center for Infectious Disease"/>
            <person name="Wu L."/>
            <person name="Ma J."/>
        </authorList>
    </citation>
    <scope>NUCLEOTIDE SEQUENCE [LARGE SCALE GENOMIC DNA]</scope>
    <source>
        <strain evidence="2">CGMCC 1.16326</strain>
    </source>
</reference>
<dbReference type="Proteomes" id="UP001596104">
    <property type="component" value="Unassembled WGS sequence"/>
</dbReference>
<sequence length="64" mass="7236">MNQEKLKQFRRQSIEKALSAGLPAYFLDECEDEGVIRVRPGGAAERIVIQQGRAQVEPFQCRAC</sequence>
<comment type="caution">
    <text evidence="1">The sequence shown here is derived from an EMBL/GenBank/DDBJ whole genome shotgun (WGS) entry which is preliminary data.</text>
</comment>
<accession>A0ABW0HD74</accession>
<evidence type="ECO:0000313" key="2">
    <source>
        <dbReference type="Proteomes" id="UP001596104"/>
    </source>
</evidence>
<dbReference type="EMBL" id="JBHSLV010000032">
    <property type="protein sequence ID" value="MFC5394625.1"/>
    <property type="molecule type" value="Genomic_DNA"/>
</dbReference>